<dbReference type="Proteomes" id="UP000182584">
    <property type="component" value="Unassembled WGS sequence"/>
</dbReference>
<dbReference type="AlphaFoldDB" id="A0A1H9RDP3"/>
<proteinExistence type="predicted"/>
<accession>A0A1H9RDP3</accession>
<dbReference type="EMBL" id="FOGJ01000009">
    <property type="protein sequence ID" value="SER71021.1"/>
    <property type="molecule type" value="Genomic_DNA"/>
</dbReference>
<protein>
    <submittedName>
        <fullName evidence="1">Uncharacterized protein</fullName>
    </submittedName>
</protein>
<gene>
    <name evidence="1" type="ORF">SAMN04487884_109131</name>
</gene>
<reference evidence="1 2" key="1">
    <citation type="submission" date="2016-10" db="EMBL/GenBank/DDBJ databases">
        <authorList>
            <person name="de Groot N.N."/>
        </authorList>
    </citation>
    <scope>NUCLEOTIDE SEQUENCE [LARGE SCALE GENOMIC DNA]</scope>
    <source>
        <strain evidence="1 2">AR40</strain>
    </source>
</reference>
<sequence>MEATEHITVIMAVCTTMVMYKGSKGFVNSQGGERPL</sequence>
<name>A0A1H9RDP3_BUTFI</name>
<organism evidence="1 2">
    <name type="scientific">Butyrivibrio fibrisolvens</name>
    <dbReference type="NCBI Taxonomy" id="831"/>
    <lineage>
        <taxon>Bacteria</taxon>
        <taxon>Bacillati</taxon>
        <taxon>Bacillota</taxon>
        <taxon>Clostridia</taxon>
        <taxon>Lachnospirales</taxon>
        <taxon>Lachnospiraceae</taxon>
        <taxon>Butyrivibrio</taxon>
    </lineage>
</organism>
<evidence type="ECO:0000313" key="1">
    <source>
        <dbReference type="EMBL" id="SER71021.1"/>
    </source>
</evidence>
<evidence type="ECO:0000313" key="2">
    <source>
        <dbReference type="Proteomes" id="UP000182584"/>
    </source>
</evidence>